<dbReference type="Pfam" id="PF00809">
    <property type="entry name" value="Pterin_bind"/>
    <property type="match status" value="1"/>
</dbReference>
<dbReference type="PROSITE" id="PS50972">
    <property type="entry name" value="PTERIN_BINDING"/>
    <property type="match status" value="1"/>
</dbReference>
<organism evidence="5 6">
    <name type="scientific">Treponema primitia (strain ATCC BAA-887 / DSM 12427 / ZAS-2)</name>
    <dbReference type="NCBI Taxonomy" id="545694"/>
    <lineage>
        <taxon>Bacteria</taxon>
        <taxon>Pseudomonadati</taxon>
        <taxon>Spirochaetota</taxon>
        <taxon>Spirochaetia</taxon>
        <taxon>Spirochaetales</taxon>
        <taxon>Treponemataceae</taxon>
        <taxon>Treponema</taxon>
    </lineage>
</organism>
<dbReference type="SUPFAM" id="SSF51717">
    <property type="entry name" value="Dihydropteroate synthetase-like"/>
    <property type="match status" value="1"/>
</dbReference>
<feature type="domain" description="Pterin-binding" evidence="4">
    <location>
        <begin position="1"/>
        <end position="247"/>
    </location>
</feature>
<keyword evidence="3" id="KW-0808">Transferase</keyword>
<dbReference type="GO" id="GO:0008705">
    <property type="term" value="F:methionine synthase activity"/>
    <property type="evidence" value="ECO:0007669"/>
    <property type="project" value="TreeGrafter"/>
</dbReference>
<dbReference type="EMBL" id="CP001843">
    <property type="protein sequence ID" value="AEF84729.1"/>
    <property type="molecule type" value="Genomic_DNA"/>
</dbReference>
<dbReference type="KEGG" id="tpi:TREPR_2898"/>
<sequence length="267" mass="29033">MIFIGEKINGTRKIVQQAVLDRNAAYIAEAAKAQAEAGADYLDINAGTSPERETADMLWLIDTVQAAVETPICIDSSSPKTLIAALERVKRTPLVNSVNADPARLNSFLPLIREKNCAVIALAMDESKSGMPKDNGERRKNIETIFTATREAGIPDDSVFVDPLIMAVATDQTAGTQAFEMIRWIRESYAEAHITGGFSNISFGLPNRALVNRSFLSLAIAFGADAAVIDPCSVTIIESLKATDMLLGKDRFCRKYTMAAKEGFVRK</sequence>
<reference evidence="5 6" key="2">
    <citation type="journal article" date="2011" name="ISME J.">
        <title>RNA-seq reveals cooperative metabolic interactions between two termite-gut spirochete species in co-culture.</title>
        <authorList>
            <person name="Rosenthal A.Z."/>
            <person name="Matson E.G."/>
            <person name="Eldar A."/>
            <person name="Leadbetter J.R."/>
        </authorList>
    </citation>
    <scope>NUCLEOTIDE SEQUENCE [LARGE SCALE GENOMIC DNA]</scope>
    <source>
        <strain evidence="6">ATCC BAA-887 / DSM 12427 / ZAS-2</strain>
    </source>
</reference>
<gene>
    <name evidence="5" type="ordered locus">TREPR_2898</name>
</gene>
<dbReference type="NCBIfam" id="NF005719">
    <property type="entry name" value="PRK07535.1"/>
    <property type="match status" value="1"/>
</dbReference>
<dbReference type="InterPro" id="IPR050554">
    <property type="entry name" value="Met_Synthase/Corrinoid"/>
</dbReference>
<reference evidence="6" key="1">
    <citation type="submission" date="2009-12" db="EMBL/GenBank/DDBJ databases">
        <title>Complete sequence of Treponema primitia strain ZAS-2.</title>
        <authorList>
            <person name="Tetu S.G."/>
            <person name="Matson E."/>
            <person name="Ren Q."/>
            <person name="Seshadri R."/>
            <person name="Elbourne L."/>
            <person name="Hassan K.A."/>
            <person name="Durkin A."/>
            <person name="Radune D."/>
            <person name="Mohamoud Y."/>
            <person name="Shay R."/>
            <person name="Jin S."/>
            <person name="Zhang X."/>
            <person name="Lucey K."/>
            <person name="Ballor N.R."/>
            <person name="Ottesen E."/>
            <person name="Rosenthal R."/>
            <person name="Allen A."/>
            <person name="Leadbetter J.R."/>
            <person name="Paulsen I.T."/>
        </authorList>
    </citation>
    <scope>NUCLEOTIDE SEQUENCE [LARGE SCALE GENOMIC DNA]</scope>
    <source>
        <strain evidence="6">ATCC BAA-887 / DSM 12427 / ZAS-2</strain>
    </source>
</reference>
<evidence type="ECO:0000313" key="5">
    <source>
        <dbReference type="EMBL" id="AEF84729.1"/>
    </source>
</evidence>
<evidence type="ECO:0000256" key="1">
    <source>
        <dbReference type="ARBA" id="ARBA00010398"/>
    </source>
</evidence>
<dbReference type="STRING" id="545694.TREPR_2898"/>
<dbReference type="HOGENOM" id="CLU_070996_0_0_12"/>
<dbReference type="PANTHER" id="PTHR45833">
    <property type="entry name" value="METHIONINE SYNTHASE"/>
    <property type="match status" value="1"/>
</dbReference>
<keyword evidence="2" id="KW-0489">Methyltransferase</keyword>
<name>F5YP96_TREPZ</name>
<dbReference type="OrthoDB" id="358252at2"/>
<dbReference type="Proteomes" id="UP000009223">
    <property type="component" value="Chromosome"/>
</dbReference>
<evidence type="ECO:0000256" key="2">
    <source>
        <dbReference type="ARBA" id="ARBA00022603"/>
    </source>
</evidence>
<evidence type="ECO:0000259" key="4">
    <source>
        <dbReference type="PROSITE" id="PS50972"/>
    </source>
</evidence>
<proteinExistence type="inferred from homology"/>
<accession>F5YP96</accession>
<keyword evidence="6" id="KW-1185">Reference proteome</keyword>
<protein>
    <submittedName>
        <fullName evidence="5">Methionine synthase</fullName>
    </submittedName>
</protein>
<dbReference type="InterPro" id="IPR000489">
    <property type="entry name" value="Pterin-binding_dom"/>
</dbReference>
<comment type="similarity">
    <text evidence="1">Belongs to the vitamin-B12 dependent methionine synthase family.</text>
</comment>
<dbReference type="AlphaFoldDB" id="F5YP96"/>
<dbReference type="InterPro" id="IPR011005">
    <property type="entry name" value="Dihydropteroate_synth-like_sf"/>
</dbReference>
<dbReference type="GO" id="GO:0032259">
    <property type="term" value="P:methylation"/>
    <property type="evidence" value="ECO:0007669"/>
    <property type="project" value="UniProtKB-KW"/>
</dbReference>
<dbReference type="PANTHER" id="PTHR45833:SF2">
    <property type="entry name" value="BIFUNCTIONAL HOMOCYSTEINE S-METHYLTRANSFERASE_5,10-METHYLENETETRAHYDROFOLATE REDUCTASE"/>
    <property type="match status" value="1"/>
</dbReference>
<evidence type="ECO:0000313" key="6">
    <source>
        <dbReference type="Proteomes" id="UP000009223"/>
    </source>
</evidence>
<dbReference type="GO" id="GO:0005829">
    <property type="term" value="C:cytosol"/>
    <property type="evidence" value="ECO:0007669"/>
    <property type="project" value="TreeGrafter"/>
</dbReference>
<dbReference type="GO" id="GO:0042558">
    <property type="term" value="P:pteridine-containing compound metabolic process"/>
    <property type="evidence" value="ECO:0007669"/>
    <property type="project" value="InterPro"/>
</dbReference>
<evidence type="ECO:0000256" key="3">
    <source>
        <dbReference type="ARBA" id="ARBA00022679"/>
    </source>
</evidence>
<dbReference type="eggNOG" id="COG1410">
    <property type="taxonomic scope" value="Bacteria"/>
</dbReference>
<dbReference type="RefSeq" id="WP_015707347.1">
    <property type="nucleotide sequence ID" value="NC_015578.1"/>
</dbReference>
<dbReference type="Gene3D" id="3.20.20.20">
    <property type="entry name" value="Dihydropteroate synthase-like"/>
    <property type="match status" value="1"/>
</dbReference>